<accession>A9GRJ5</accession>
<protein>
    <submittedName>
        <fullName evidence="2">Integral membrane protein</fullName>
    </submittedName>
</protein>
<dbReference type="HOGENOM" id="CLU_1155785_0_0_7"/>
<evidence type="ECO:0000256" key="1">
    <source>
        <dbReference type="SAM" id="MobiDB-lite"/>
    </source>
</evidence>
<proteinExistence type="predicted"/>
<dbReference type="AlphaFoldDB" id="A9GRJ5"/>
<dbReference type="BioCyc" id="SCEL448385:SCE_RS17780-MONOMER"/>
<dbReference type="KEGG" id="scl:sce3472"/>
<gene>
    <name evidence="2" type="ordered locus">sce3472</name>
</gene>
<organism evidence="2 3">
    <name type="scientific">Sorangium cellulosum (strain So ce56)</name>
    <name type="common">Polyangium cellulosum (strain So ce56)</name>
    <dbReference type="NCBI Taxonomy" id="448385"/>
    <lineage>
        <taxon>Bacteria</taxon>
        <taxon>Pseudomonadati</taxon>
        <taxon>Myxococcota</taxon>
        <taxon>Polyangia</taxon>
        <taxon>Polyangiales</taxon>
        <taxon>Polyangiaceae</taxon>
        <taxon>Sorangium</taxon>
    </lineage>
</organism>
<evidence type="ECO:0000313" key="2">
    <source>
        <dbReference type="EMBL" id="CAN93632.1"/>
    </source>
</evidence>
<dbReference type="Proteomes" id="UP000002139">
    <property type="component" value="Chromosome"/>
</dbReference>
<evidence type="ECO:0000313" key="3">
    <source>
        <dbReference type="Proteomes" id="UP000002139"/>
    </source>
</evidence>
<sequence length="240" mass="24328">MWTSKTGRTSGRSTRGKGVVQGLAGLLGIGLCLGISSASAGDATQAISPQGISPQAPAQGRSGPPQRTATTTQRAPQQTAIITQRGPQRVATATVANPRRARWMIAGASTLGGFWVASAVRGATLSLAQPEVRIRMVPQCSQGACFVVLRHERTSANPASLLIPLAGPWIHLGTGRPTAASAVGLSLLGAGQAVGLGMLLGGIAMPRQVRVPLQRGQVLQVGAAPLVTPGGFGLSINGSL</sequence>
<keyword evidence="3" id="KW-1185">Reference proteome</keyword>
<reference evidence="2 3" key="1">
    <citation type="journal article" date="2007" name="Nat. Biotechnol.">
        <title>Complete genome sequence of the myxobacterium Sorangium cellulosum.</title>
        <authorList>
            <person name="Schneiker S."/>
            <person name="Perlova O."/>
            <person name="Kaiser O."/>
            <person name="Gerth K."/>
            <person name="Alici A."/>
            <person name="Altmeyer M.O."/>
            <person name="Bartels D."/>
            <person name="Bekel T."/>
            <person name="Beyer S."/>
            <person name="Bode E."/>
            <person name="Bode H.B."/>
            <person name="Bolten C.J."/>
            <person name="Choudhuri J.V."/>
            <person name="Doss S."/>
            <person name="Elnakady Y.A."/>
            <person name="Frank B."/>
            <person name="Gaigalat L."/>
            <person name="Goesmann A."/>
            <person name="Groeger C."/>
            <person name="Gross F."/>
            <person name="Jelsbak L."/>
            <person name="Jelsbak L."/>
            <person name="Kalinowski J."/>
            <person name="Kegler C."/>
            <person name="Knauber T."/>
            <person name="Konietzny S."/>
            <person name="Kopp M."/>
            <person name="Krause L."/>
            <person name="Krug D."/>
            <person name="Linke B."/>
            <person name="Mahmud T."/>
            <person name="Martinez-Arias R."/>
            <person name="McHardy A.C."/>
            <person name="Merai M."/>
            <person name="Meyer F."/>
            <person name="Mormann S."/>
            <person name="Munoz-Dorado J."/>
            <person name="Perez J."/>
            <person name="Pradella S."/>
            <person name="Rachid S."/>
            <person name="Raddatz G."/>
            <person name="Rosenau F."/>
            <person name="Rueckert C."/>
            <person name="Sasse F."/>
            <person name="Scharfe M."/>
            <person name="Schuster S.C."/>
            <person name="Suen G."/>
            <person name="Treuner-Lange A."/>
            <person name="Velicer G.J."/>
            <person name="Vorholter F.-J."/>
            <person name="Weissman K.J."/>
            <person name="Welch R.D."/>
            <person name="Wenzel S.C."/>
            <person name="Whitworth D.E."/>
            <person name="Wilhelm S."/>
            <person name="Wittmann C."/>
            <person name="Bloecker H."/>
            <person name="Puehler A."/>
            <person name="Mueller R."/>
        </authorList>
    </citation>
    <scope>NUCLEOTIDE SEQUENCE [LARGE SCALE GENOMIC DNA]</scope>
    <source>
        <strain evidence="3">So ce56</strain>
    </source>
</reference>
<dbReference type="OrthoDB" id="5520533at2"/>
<name>A9GRJ5_SORC5</name>
<dbReference type="EMBL" id="AM746676">
    <property type="protein sequence ID" value="CAN93632.1"/>
    <property type="molecule type" value="Genomic_DNA"/>
</dbReference>
<feature type="compositionally biased region" description="Low complexity" evidence="1">
    <location>
        <begin position="64"/>
        <end position="78"/>
    </location>
</feature>
<feature type="region of interest" description="Disordered" evidence="1">
    <location>
        <begin position="45"/>
        <end position="78"/>
    </location>
</feature>